<comment type="caution">
    <text evidence="3">The sequence shown here is derived from an EMBL/GenBank/DDBJ whole genome shotgun (WGS) entry which is preliminary data.</text>
</comment>
<accession>A0ABU3L549</accession>
<dbReference type="PANTHER" id="PTHR35149:SF2">
    <property type="entry name" value="DUF262 DOMAIN-CONTAINING PROTEIN"/>
    <property type="match status" value="1"/>
</dbReference>
<evidence type="ECO:0000313" key="3">
    <source>
        <dbReference type="EMBL" id="MDT7828861.1"/>
    </source>
</evidence>
<evidence type="ECO:0000313" key="4">
    <source>
        <dbReference type="Proteomes" id="UP001250656"/>
    </source>
</evidence>
<dbReference type="RefSeq" id="WP_314014426.1">
    <property type="nucleotide sequence ID" value="NZ_JAVTTP010000001.1"/>
</dbReference>
<dbReference type="InterPro" id="IPR011089">
    <property type="entry name" value="GmrSD_C"/>
</dbReference>
<evidence type="ECO:0000259" key="1">
    <source>
        <dbReference type="Pfam" id="PF03235"/>
    </source>
</evidence>
<evidence type="ECO:0000259" key="2">
    <source>
        <dbReference type="Pfam" id="PF07510"/>
    </source>
</evidence>
<organism evidence="3 4">
    <name type="scientific">Pricia mediterranea</name>
    <dbReference type="NCBI Taxonomy" id="3076079"/>
    <lineage>
        <taxon>Bacteria</taxon>
        <taxon>Pseudomonadati</taxon>
        <taxon>Bacteroidota</taxon>
        <taxon>Flavobacteriia</taxon>
        <taxon>Flavobacteriales</taxon>
        <taxon>Flavobacteriaceae</taxon>
        <taxon>Pricia</taxon>
    </lineage>
</organism>
<dbReference type="InterPro" id="IPR004919">
    <property type="entry name" value="GmrSD_N"/>
</dbReference>
<gene>
    <name evidence="3" type="ORF">RQM65_09325</name>
</gene>
<protein>
    <submittedName>
        <fullName evidence="3">DUF262 domain-containing protein</fullName>
    </submittedName>
</protein>
<keyword evidence="4" id="KW-1185">Reference proteome</keyword>
<dbReference type="PANTHER" id="PTHR35149">
    <property type="entry name" value="SLL5132 PROTEIN"/>
    <property type="match status" value="1"/>
</dbReference>
<dbReference type="Pfam" id="PF03235">
    <property type="entry name" value="GmrSD_N"/>
    <property type="match status" value="1"/>
</dbReference>
<dbReference type="Pfam" id="PF07510">
    <property type="entry name" value="GmrSD_C"/>
    <property type="match status" value="1"/>
</dbReference>
<dbReference type="Proteomes" id="UP001250656">
    <property type="component" value="Unassembled WGS sequence"/>
</dbReference>
<sequence>MSELLHNVHSIFKDHDGLLIDKGYYNIPLYQRGYKWSQKQVEKLLDDINRFLPSSGKFYCVQNITLVPDSNGWYNVVDGQQRLTTMVLILSALGEKELVKNKVRFPHNSIREKTNSFLNDLIANCDREDILDLYKTWNNLISEHPHFDHQDIYYIYHAYKAISDWLHGLEDKDKFKQKLLNDVKFISNYIEGQEEEKIFGNLNSKRIYLDGADLVRAILITRVTNEESKRESDIKNIVRVNERRVRIGWHLDEINYWWSQPYIREYFNPWIKLKSTGDTKFDREKHSINNLLFLFAEIDNHDVLSLEIIESYKSALQLYKKIDKVNSTLRDWYNDKEIYHYLGFLFAQKRSTKDFSFKSLWRFWNSECNSRKDFKTYLLKIIKVEIFGKKSLEELFENGKNWYEGDPRSLVQILLLLDIIDANLNYKDRLKSHAFFKSGNDIEHIFPQNPEDVKDKKGFIDFLLNFDEDLTSEAILTSFEEKKENEDYQEKLNVFLDDYLKNISVHSIGNLVLLYDSLNRSIGRKPYTQKRRRVLQHFNEGNYIQPHTLKVFARYFQDEKTSGLDLEHWTQHDIEANENSIMNTLSNFFKFNIDDGQK</sequence>
<name>A0ABU3L549_9FLAO</name>
<reference evidence="3 4" key="1">
    <citation type="submission" date="2023-09" db="EMBL/GenBank/DDBJ databases">
        <title>Novel taxa isolated from Blanes Bay.</title>
        <authorList>
            <person name="Rey-Velasco X."/>
            <person name="Lucena T."/>
        </authorList>
    </citation>
    <scope>NUCLEOTIDE SEQUENCE [LARGE SCALE GENOMIC DNA]</scope>
    <source>
        <strain evidence="3 4">S334</strain>
    </source>
</reference>
<dbReference type="EMBL" id="JAVTTP010000001">
    <property type="protein sequence ID" value="MDT7828861.1"/>
    <property type="molecule type" value="Genomic_DNA"/>
</dbReference>
<proteinExistence type="predicted"/>
<feature type="domain" description="GmrSD restriction endonucleases C-terminal" evidence="2">
    <location>
        <begin position="423"/>
        <end position="582"/>
    </location>
</feature>
<feature type="domain" description="GmrSD restriction endonucleases N-terminal" evidence="1">
    <location>
        <begin position="22"/>
        <end position="219"/>
    </location>
</feature>